<dbReference type="PROSITE" id="PS51257">
    <property type="entry name" value="PROKAR_LIPOPROTEIN"/>
    <property type="match status" value="1"/>
</dbReference>
<evidence type="ECO:0000313" key="4">
    <source>
        <dbReference type="Proteomes" id="UP001597483"/>
    </source>
</evidence>
<evidence type="ECO:0008006" key="5">
    <source>
        <dbReference type="Google" id="ProtNLM"/>
    </source>
</evidence>
<feature type="region of interest" description="Disordered" evidence="1">
    <location>
        <begin position="27"/>
        <end position="48"/>
    </location>
</feature>
<feature type="signal peptide" evidence="2">
    <location>
        <begin position="1"/>
        <end position="27"/>
    </location>
</feature>
<dbReference type="EMBL" id="JBHUKS010000003">
    <property type="protein sequence ID" value="MFD2466296.1"/>
    <property type="molecule type" value="Genomic_DNA"/>
</dbReference>
<reference evidence="4" key="1">
    <citation type="journal article" date="2019" name="Int. J. Syst. Evol. Microbiol.">
        <title>The Global Catalogue of Microorganisms (GCM) 10K type strain sequencing project: providing services to taxonomists for standard genome sequencing and annotation.</title>
        <authorList>
            <consortium name="The Broad Institute Genomics Platform"/>
            <consortium name="The Broad Institute Genome Sequencing Center for Infectious Disease"/>
            <person name="Wu L."/>
            <person name="Ma J."/>
        </authorList>
    </citation>
    <scope>NUCLEOTIDE SEQUENCE [LARGE SCALE GENOMIC DNA]</scope>
    <source>
        <strain evidence="4">CGMCC 4.7641</strain>
    </source>
</reference>
<name>A0ABW5GZG4_9PSEU</name>
<comment type="caution">
    <text evidence="3">The sequence shown here is derived from an EMBL/GenBank/DDBJ whole genome shotgun (WGS) entry which is preliminary data.</text>
</comment>
<dbReference type="RefSeq" id="WP_378300077.1">
    <property type="nucleotide sequence ID" value="NZ_JBHUKS010000003.1"/>
</dbReference>
<evidence type="ECO:0000256" key="2">
    <source>
        <dbReference type="SAM" id="SignalP"/>
    </source>
</evidence>
<keyword evidence="4" id="KW-1185">Reference proteome</keyword>
<gene>
    <name evidence="3" type="ORF">ACFSVL_02760</name>
</gene>
<evidence type="ECO:0000313" key="3">
    <source>
        <dbReference type="EMBL" id="MFD2466296.1"/>
    </source>
</evidence>
<feature type="chain" id="PRO_5047384123" description="Lipoprotein" evidence="2">
    <location>
        <begin position="28"/>
        <end position="180"/>
    </location>
</feature>
<feature type="compositionally biased region" description="Low complexity" evidence="1">
    <location>
        <begin position="29"/>
        <end position="46"/>
    </location>
</feature>
<organism evidence="3 4">
    <name type="scientific">Amycolatopsis silviterrae</name>
    <dbReference type="NCBI Taxonomy" id="1656914"/>
    <lineage>
        <taxon>Bacteria</taxon>
        <taxon>Bacillati</taxon>
        <taxon>Actinomycetota</taxon>
        <taxon>Actinomycetes</taxon>
        <taxon>Pseudonocardiales</taxon>
        <taxon>Pseudonocardiaceae</taxon>
        <taxon>Amycolatopsis</taxon>
    </lineage>
</organism>
<accession>A0ABW5GZG4</accession>
<proteinExistence type="predicted"/>
<dbReference type="Proteomes" id="UP001597483">
    <property type="component" value="Unassembled WGS sequence"/>
</dbReference>
<sequence length="180" mass="18872">MPARTTTAWLAAPAILLLTACGSTDVAGSPSTPTASSAPKTSEAKPGAPTYQVAVERWVTQILQKHYAKACLSSAPVLPPGQDAKTLCKRPEAQKSAESLHDAWAKPGVALPPQGKVTVDEVSATGDQVTVPDTAVKLDGRTLRSLELIGATGNTGSFSLTFKVQKHEGAWYVQGFDIDF</sequence>
<keyword evidence="2" id="KW-0732">Signal</keyword>
<protein>
    <recommendedName>
        <fullName evidence="5">Lipoprotein</fullName>
    </recommendedName>
</protein>
<evidence type="ECO:0000256" key="1">
    <source>
        <dbReference type="SAM" id="MobiDB-lite"/>
    </source>
</evidence>